<evidence type="ECO:0000313" key="1">
    <source>
        <dbReference type="EMBL" id="KAJ4702947.1"/>
    </source>
</evidence>
<dbReference type="EMBL" id="CM051406">
    <property type="protein sequence ID" value="KAJ4702947.1"/>
    <property type="molecule type" value="Genomic_DNA"/>
</dbReference>
<evidence type="ECO:0000313" key="2">
    <source>
        <dbReference type="Proteomes" id="UP001164539"/>
    </source>
</evidence>
<keyword evidence="2" id="KW-1185">Reference proteome</keyword>
<sequence length="216" mass="22840">MASQLFLFGLLALSSFTACLAVDNNNLLDFCVADPKSQVFVNGVACKDPKQVQAEDFYFSGLHLVGNTSNPAGSKATLVNVAQIPGLNTLGISLARIDFAPTGVNPPHSHPRASEIIVVLEGTLEVGFISSGFDLRHISKVLQPGDVFVFPAGLIHYQRNVGSGNAAVIAALNSQSPGTISLASAIFGAEPPIKDELLSKAFQIDKKAISYLRSKF</sequence>
<reference evidence="1 2" key="1">
    <citation type="journal article" date="2023" name="Science">
        <title>Complex scaffold remodeling in plant triterpene biosynthesis.</title>
        <authorList>
            <person name="De La Pena R."/>
            <person name="Hodgson H."/>
            <person name="Liu J.C."/>
            <person name="Stephenson M.J."/>
            <person name="Martin A.C."/>
            <person name="Owen C."/>
            <person name="Harkess A."/>
            <person name="Leebens-Mack J."/>
            <person name="Jimenez L.E."/>
            <person name="Osbourn A."/>
            <person name="Sattely E.S."/>
        </authorList>
    </citation>
    <scope>NUCLEOTIDE SEQUENCE [LARGE SCALE GENOMIC DNA]</scope>
    <source>
        <strain evidence="2">cv. JPN11</strain>
        <tissue evidence="1">Leaf</tissue>
    </source>
</reference>
<gene>
    <name evidence="1" type="ORF">OWV82_022927</name>
</gene>
<protein>
    <submittedName>
        <fullName evidence="1">Germin</fullName>
    </submittedName>
</protein>
<proteinExistence type="predicted"/>
<comment type="caution">
    <text evidence="1">The sequence shown here is derived from an EMBL/GenBank/DDBJ whole genome shotgun (WGS) entry which is preliminary data.</text>
</comment>
<organism evidence="1 2">
    <name type="scientific">Melia azedarach</name>
    <name type="common">Chinaberry tree</name>
    <dbReference type="NCBI Taxonomy" id="155640"/>
    <lineage>
        <taxon>Eukaryota</taxon>
        <taxon>Viridiplantae</taxon>
        <taxon>Streptophyta</taxon>
        <taxon>Embryophyta</taxon>
        <taxon>Tracheophyta</taxon>
        <taxon>Spermatophyta</taxon>
        <taxon>Magnoliopsida</taxon>
        <taxon>eudicotyledons</taxon>
        <taxon>Gunneridae</taxon>
        <taxon>Pentapetalae</taxon>
        <taxon>rosids</taxon>
        <taxon>malvids</taxon>
        <taxon>Sapindales</taxon>
        <taxon>Meliaceae</taxon>
        <taxon>Melia</taxon>
    </lineage>
</organism>
<name>A0ACC1WVF0_MELAZ</name>
<accession>A0ACC1WVF0</accession>
<dbReference type="Proteomes" id="UP001164539">
    <property type="component" value="Chromosome 13"/>
</dbReference>